<keyword evidence="3 7" id="KW-0812">Transmembrane</keyword>
<evidence type="ECO:0000256" key="3">
    <source>
        <dbReference type="ARBA" id="ARBA00022692"/>
    </source>
</evidence>
<comment type="function">
    <text evidence="7">May be involved in the degradation of misfolded endoplasmic reticulum (ER) luminal proteins.</text>
</comment>
<evidence type="ECO:0000256" key="7">
    <source>
        <dbReference type="RuleBase" id="RU363059"/>
    </source>
</evidence>
<keyword evidence="4 7" id="KW-0256">Endoplasmic reticulum</keyword>
<keyword evidence="6 7" id="KW-0472">Membrane</keyword>
<evidence type="ECO:0000256" key="1">
    <source>
        <dbReference type="ARBA" id="ARBA00004477"/>
    </source>
</evidence>
<accession>A0A0N5A910</accession>
<reference evidence="9" key="1">
    <citation type="submission" date="2017-02" db="UniProtKB">
        <authorList>
            <consortium name="WormBaseParasite"/>
        </authorList>
    </citation>
    <scope>IDENTIFICATION</scope>
</reference>
<comment type="subcellular location">
    <subcellularLocation>
        <location evidence="1 7">Endoplasmic reticulum membrane</location>
        <topology evidence="1 7">Multi-pass membrane protein</topology>
    </subcellularLocation>
</comment>
<protein>
    <recommendedName>
        <fullName evidence="7">Derlin</fullName>
    </recommendedName>
</protein>
<dbReference type="InterPro" id="IPR007599">
    <property type="entry name" value="DER1"/>
</dbReference>
<evidence type="ECO:0000256" key="2">
    <source>
        <dbReference type="ARBA" id="ARBA00008917"/>
    </source>
</evidence>
<comment type="similarity">
    <text evidence="2 7">Belongs to the derlin family.</text>
</comment>
<organism evidence="8 9">
    <name type="scientific">Syphacia muris</name>
    <dbReference type="NCBI Taxonomy" id="451379"/>
    <lineage>
        <taxon>Eukaryota</taxon>
        <taxon>Metazoa</taxon>
        <taxon>Ecdysozoa</taxon>
        <taxon>Nematoda</taxon>
        <taxon>Chromadorea</taxon>
        <taxon>Rhabditida</taxon>
        <taxon>Spirurina</taxon>
        <taxon>Oxyuridomorpha</taxon>
        <taxon>Oxyuroidea</taxon>
        <taxon>Oxyuridae</taxon>
        <taxon>Syphacia</taxon>
    </lineage>
</organism>
<evidence type="ECO:0000313" key="9">
    <source>
        <dbReference type="WBParaSite" id="SMUV_0000057401-mRNA-1"/>
    </source>
</evidence>
<dbReference type="Proteomes" id="UP000046393">
    <property type="component" value="Unplaced"/>
</dbReference>
<dbReference type="STRING" id="451379.A0A0N5A910"/>
<keyword evidence="8" id="KW-1185">Reference proteome</keyword>
<evidence type="ECO:0000256" key="6">
    <source>
        <dbReference type="ARBA" id="ARBA00023136"/>
    </source>
</evidence>
<feature type="transmembrane region" description="Helical" evidence="7">
    <location>
        <begin position="96"/>
        <end position="129"/>
    </location>
</feature>
<evidence type="ECO:0000313" key="8">
    <source>
        <dbReference type="Proteomes" id="UP000046393"/>
    </source>
</evidence>
<dbReference type="GO" id="GO:0005789">
    <property type="term" value="C:endoplasmic reticulum membrane"/>
    <property type="evidence" value="ECO:0007669"/>
    <property type="project" value="UniProtKB-SubCell"/>
</dbReference>
<name>A0A0N5A910_9BILA</name>
<feature type="transmembrane region" description="Helical" evidence="7">
    <location>
        <begin position="141"/>
        <end position="163"/>
    </location>
</feature>
<dbReference type="Pfam" id="PF04511">
    <property type="entry name" value="DER1"/>
    <property type="match status" value="1"/>
</dbReference>
<dbReference type="SUPFAM" id="SSF144091">
    <property type="entry name" value="Rhomboid-like"/>
    <property type="match status" value="1"/>
</dbReference>
<dbReference type="PANTHER" id="PTHR11009">
    <property type="entry name" value="DER1-LIKE PROTEIN, DERLIN"/>
    <property type="match status" value="1"/>
</dbReference>
<evidence type="ECO:0000256" key="5">
    <source>
        <dbReference type="ARBA" id="ARBA00022989"/>
    </source>
</evidence>
<sequence>MQALIQSYEDMPPITRVYTTACVLTTVAVQLDLITPLHLYFNWNLILYEYQIWRLVTSFLFFGSFGFSFLFNMIFTYRYCMMLEEGSFRGRRADFAYLFLYGAAFMILCSTFVHMIFLGQAFTIMLVYIWSRRNPFVRMNFFGVLSFNAPYLPWVLLLFSLLLGNNSIVDFMGIACGHFYYFLEDVFPQEQNGFRILETPQFLKWLLNPAPEPPMDPDVRPGNYNWGEQLLQQ</sequence>
<keyword evidence="5 7" id="KW-1133">Transmembrane helix</keyword>
<dbReference type="AlphaFoldDB" id="A0A0N5A910"/>
<dbReference type="WBParaSite" id="SMUV_0000057401-mRNA-1">
    <property type="protein sequence ID" value="SMUV_0000057401-mRNA-1"/>
    <property type="gene ID" value="SMUV_0000057401"/>
</dbReference>
<dbReference type="InterPro" id="IPR035952">
    <property type="entry name" value="Rhomboid-like_sf"/>
</dbReference>
<dbReference type="GO" id="GO:0036503">
    <property type="term" value="P:ERAD pathway"/>
    <property type="evidence" value="ECO:0007669"/>
    <property type="project" value="UniProtKB-ARBA"/>
</dbReference>
<dbReference type="FunFam" id="1.20.1540.10:FF:000016">
    <property type="entry name" value="Derlin"/>
    <property type="match status" value="1"/>
</dbReference>
<feature type="transmembrane region" description="Helical" evidence="7">
    <location>
        <begin position="52"/>
        <end position="75"/>
    </location>
</feature>
<feature type="transmembrane region" description="Helical" evidence="7">
    <location>
        <begin position="21"/>
        <end position="40"/>
    </location>
</feature>
<proteinExistence type="inferred from homology"/>
<evidence type="ECO:0000256" key="4">
    <source>
        <dbReference type="ARBA" id="ARBA00022824"/>
    </source>
</evidence>